<protein>
    <recommendedName>
        <fullName evidence="3">Retrotransposon gag domain-containing protein</fullName>
    </recommendedName>
</protein>
<dbReference type="PANTHER" id="PTHR32108:SF9">
    <property type="entry name" value="REVERSE TRANSCRIPTASE RNASE H-LIKE DOMAIN-CONTAINING PROTEIN"/>
    <property type="match status" value="1"/>
</dbReference>
<gene>
    <name evidence="2" type="primary">LOC140016853</name>
</gene>
<reference evidence="2" key="1">
    <citation type="submission" date="2025-08" db="UniProtKB">
        <authorList>
            <consortium name="RefSeq"/>
        </authorList>
    </citation>
    <scope>IDENTIFICATION</scope>
    <source>
        <tissue evidence="2">Leaves</tissue>
    </source>
</reference>
<dbReference type="PANTHER" id="PTHR32108">
    <property type="entry name" value="DNA-DIRECTED RNA POLYMERASE SUBUNIT ALPHA"/>
    <property type="match status" value="1"/>
</dbReference>
<proteinExistence type="predicted"/>
<keyword evidence="1" id="KW-1185">Reference proteome</keyword>
<evidence type="ECO:0000313" key="1">
    <source>
        <dbReference type="Proteomes" id="UP001652660"/>
    </source>
</evidence>
<sequence length="628" mass="71120">MGEPSAPIDKNLLKRLDRFDEFMKKNQGLSKDGDLDCNELYLFPNMQLPMDFKAPKFSKYDGTENPKMHLHMFANKLGKPVKDKNLPVRLFLESLEGDALDWYSNLKPEEMKIWLDLSTIFVRQYKYNCELAPTRTTLEGTKRKLSEDHKTGVLLGYDAQAICAYHSGSFGNSTANYWVLKDKIQDMIDVGDIVLRRRGESGPDISRNSLPEHKGIVGAITINEEFEEPTQYIMDENEVIGVVEKPFVLEEELLKNSEEPFVLDLPEPVDYNEPALLIGDVEVPKEERVTVAKLRKIVEKNSMPFKSSVTKKDALNFLKMLKRSEYKVMEQLDGMPAQISILDLLLISELHREALLKVLGETRIPKNIPTDKSVHVVENVITANHISFSDDNLTSEGIGHNKALYISVRCNEKLLSRVLIDNGSTLNICSWNTLVKLGLSNVRLRTSATIIRGFNGSRREPMGEVDLVIEIGPVQFQTVFQIKDFSSVYNVLLGRLWIHTFGVVLRSLHQKVKFIVNDQLITMFTEDDCTMIVNSTSKEDVRFMSIKITSHIGPRDGERVVNILSGCETGLLMDKWILLRVGPMKILFLVVDQSAKEFGSYWTRYAMGLAGGPVGGRWSQGLAEVQKI</sequence>
<organism evidence="1 2">
    <name type="scientific">Coffea arabica</name>
    <name type="common">Arabian coffee</name>
    <dbReference type="NCBI Taxonomy" id="13443"/>
    <lineage>
        <taxon>Eukaryota</taxon>
        <taxon>Viridiplantae</taxon>
        <taxon>Streptophyta</taxon>
        <taxon>Embryophyta</taxon>
        <taxon>Tracheophyta</taxon>
        <taxon>Spermatophyta</taxon>
        <taxon>Magnoliopsida</taxon>
        <taxon>eudicotyledons</taxon>
        <taxon>Gunneridae</taxon>
        <taxon>Pentapetalae</taxon>
        <taxon>asterids</taxon>
        <taxon>lamiids</taxon>
        <taxon>Gentianales</taxon>
        <taxon>Rubiaceae</taxon>
        <taxon>Ixoroideae</taxon>
        <taxon>Gardenieae complex</taxon>
        <taxon>Bertiereae - Coffeeae clade</taxon>
        <taxon>Coffeeae</taxon>
        <taxon>Coffea</taxon>
    </lineage>
</organism>
<dbReference type="SUPFAM" id="SSF50630">
    <property type="entry name" value="Acid proteases"/>
    <property type="match status" value="1"/>
</dbReference>
<dbReference type="Proteomes" id="UP001652660">
    <property type="component" value="Chromosome 11c"/>
</dbReference>
<dbReference type="InterPro" id="IPR021109">
    <property type="entry name" value="Peptidase_aspartic_dom_sf"/>
</dbReference>
<dbReference type="GeneID" id="140016853"/>
<name>A0ABM4W5B9_COFAR</name>
<accession>A0ABM4W5B9</accession>
<dbReference type="RefSeq" id="XP_071926987.1">
    <property type="nucleotide sequence ID" value="XM_072070886.1"/>
</dbReference>
<dbReference type="Gene3D" id="2.40.70.10">
    <property type="entry name" value="Acid Proteases"/>
    <property type="match status" value="1"/>
</dbReference>
<dbReference type="CDD" id="cd00303">
    <property type="entry name" value="retropepsin_like"/>
    <property type="match status" value="1"/>
</dbReference>
<evidence type="ECO:0008006" key="3">
    <source>
        <dbReference type="Google" id="ProtNLM"/>
    </source>
</evidence>
<evidence type="ECO:0000313" key="2">
    <source>
        <dbReference type="RefSeq" id="XP_071926987.1"/>
    </source>
</evidence>